<name>A0ABX0K0P3_9PROT</name>
<dbReference type="InterPro" id="IPR000014">
    <property type="entry name" value="PAS"/>
</dbReference>
<dbReference type="InterPro" id="IPR043128">
    <property type="entry name" value="Rev_trsase/Diguanyl_cyclase"/>
</dbReference>
<dbReference type="PROSITE" id="PS50883">
    <property type="entry name" value="EAL"/>
    <property type="match status" value="1"/>
</dbReference>
<sequence length="795" mass="87021">MERLFTFLLSEQHFGSHITVLGLAFCFAILAIQALSQKSWAPWKRIGGFAVVVALAELITFFDTFWSTYPNLLWNFPQPATEIAGLMTLTTAAGAAYLYLRPRRSIKTVIMAGGVLAFGMAFSAFYILVATVSPATLAYDLSAVLITLILGTTLCAFSFWELGSSLATRPRLTACMLLALTLSVLPLGSMGSILPFDRWLAVMQTPDSALFSPLSVMSLSGVVAIFFVLCIASLLDVRVAIAQQQESDRVRHLADGTFEGILISREGRVVDANQRILDMTGLDLHAIKLLKVADLFASHLVGHQDIVAALASRGESPTQLELTGATGRRVPVEVLSREVPYVEGQATVVAIRDITERKAAEDYIRYLAMHDTLTSLPNRRGLESVLGQVIEHARRNETQAAVLGLDLDGFKAVNDSLGHHAGDMLLKEVAVRFQAQLRDIDYIARLGGDEFIIVMRSVARVDDAMQLAKRLISCLWQPFILAGHDVYVGVSIGVALCPRDGETAQMVLKSADIAMYQAKLQGKGQVCEFQSGMDTAVRERHDLELDLRAALGRQELQVYYQPLFDIGGEITGFEALARWPHPERGMIPPSRFIPLAEETGLIVPLGEWVLRTACSVAAGWAADVSIAVNLSPTQFQRVDLIDVVRQVLLDTGLSPTRLELEVTESLLMEDVPKALALVKDLRALGVRVALDDFGTGYSSLAYLHNFPFDKVKVDRSFINKITNDPNAWTIVESVIVMSHKLKLRVTAEGIETGAQLSLLKDHGCDEMQGFLLGRPMPEAQVALMIESMACCHQAG</sequence>
<feature type="transmembrane region" description="Helical" evidence="1">
    <location>
        <begin position="14"/>
        <end position="35"/>
    </location>
</feature>
<organism evidence="4 5">
    <name type="scientific">Acetobacter conturbans</name>
    <dbReference type="NCBI Taxonomy" id="1737472"/>
    <lineage>
        <taxon>Bacteria</taxon>
        <taxon>Pseudomonadati</taxon>
        <taxon>Pseudomonadota</taxon>
        <taxon>Alphaproteobacteria</taxon>
        <taxon>Acetobacterales</taxon>
        <taxon>Acetobacteraceae</taxon>
        <taxon>Acetobacter</taxon>
    </lineage>
</organism>
<dbReference type="NCBIfam" id="TIGR00229">
    <property type="entry name" value="sensory_box"/>
    <property type="match status" value="1"/>
</dbReference>
<protein>
    <submittedName>
        <fullName evidence="4">EAL domain-containing protein</fullName>
    </submittedName>
</protein>
<dbReference type="CDD" id="cd01949">
    <property type="entry name" value="GGDEF"/>
    <property type="match status" value="1"/>
</dbReference>
<dbReference type="SUPFAM" id="SSF141868">
    <property type="entry name" value="EAL domain-like"/>
    <property type="match status" value="1"/>
</dbReference>
<dbReference type="SUPFAM" id="SSF55073">
    <property type="entry name" value="Nucleotide cyclase"/>
    <property type="match status" value="1"/>
</dbReference>
<dbReference type="InterPro" id="IPR029787">
    <property type="entry name" value="Nucleotide_cyclase"/>
</dbReference>
<accession>A0ABX0K0P3</accession>
<dbReference type="InterPro" id="IPR052155">
    <property type="entry name" value="Biofilm_reg_signaling"/>
</dbReference>
<dbReference type="PANTHER" id="PTHR44757:SF2">
    <property type="entry name" value="BIOFILM ARCHITECTURE MAINTENANCE PROTEIN MBAA"/>
    <property type="match status" value="1"/>
</dbReference>
<dbReference type="SMART" id="SM00267">
    <property type="entry name" value="GGDEF"/>
    <property type="match status" value="1"/>
</dbReference>
<evidence type="ECO:0000313" key="5">
    <source>
        <dbReference type="Proteomes" id="UP000631653"/>
    </source>
</evidence>
<dbReference type="Gene3D" id="3.30.70.270">
    <property type="match status" value="1"/>
</dbReference>
<dbReference type="InterPro" id="IPR035919">
    <property type="entry name" value="EAL_sf"/>
</dbReference>
<dbReference type="InterPro" id="IPR001633">
    <property type="entry name" value="EAL_dom"/>
</dbReference>
<dbReference type="PROSITE" id="PS50887">
    <property type="entry name" value="GGDEF"/>
    <property type="match status" value="1"/>
</dbReference>
<dbReference type="NCBIfam" id="TIGR00254">
    <property type="entry name" value="GGDEF"/>
    <property type="match status" value="1"/>
</dbReference>
<dbReference type="InterPro" id="IPR035965">
    <property type="entry name" value="PAS-like_dom_sf"/>
</dbReference>
<feature type="transmembrane region" description="Helical" evidence="1">
    <location>
        <begin position="214"/>
        <end position="235"/>
    </location>
</feature>
<dbReference type="Pfam" id="PF00563">
    <property type="entry name" value="EAL"/>
    <property type="match status" value="1"/>
</dbReference>
<comment type="caution">
    <text evidence="4">The sequence shown here is derived from an EMBL/GenBank/DDBJ whole genome shotgun (WGS) entry which is preliminary data.</text>
</comment>
<dbReference type="CDD" id="cd01948">
    <property type="entry name" value="EAL"/>
    <property type="match status" value="1"/>
</dbReference>
<dbReference type="EMBL" id="WOSY01000010">
    <property type="protein sequence ID" value="NHN89297.1"/>
    <property type="molecule type" value="Genomic_DNA"/>
</dbReference>
<feature type="transmembrane region" description="Helical" evidence="1">
    <location>
        <begin position="172"/>
        <end position="194"/>
    </location>
</feature>
<proteinExistence type="predicted"/>
<keyword evidence="5" id="KW-1185">Reference proteome</keyword>
<keyword evidence="1" id="KW-0812">Transmembrane</keyword>
<dbReference type="Pfam" id="PF13426">
    <property type="entry name" value="PAS_9"/>
    <property type="match status" value="1"/>
</dbReference>
<gene>
    <name evidence="4" type="ORF">GOB81_11760</name>
</gene>
<dbReference type="Pfam" id="PF00990">
    <property type="entry name" value="GGDEF"/>
    <property type="match status" value="1"/>
</dbReference>
<keyword evidence="1" id="KW-1133">Transmembrane helix</keyword>
<feature type="transmembrane region" description="Helical" evidence="1">
    <location>
        <begin position="141"/>
        <end position="160"/>
    </location>
</feature>
<feature type="transmembrane region" description="Helical" evidence="1">
    <location>
        <begin position="109"/>
        <end position="129"/>
    </location>
</feature>
<dbReference type="Gene3D" id="3.30.450.20">
    <property type="entry name" value="PAS domain"/>
    <property type="match status" value="1"/>
</dbReference>
<feature type="transmembrane region" description="Helical" evidence="1">
    <location>
        <begin position="81"/>
        <end position="100"/>
    </location>
</feature>
<dbReference type="Proteomes" id="UP000631653">
    <property type="component" value="Unassembled WGS sequence"/>
</dbReference>
<evidence type="ECO:0000259" key="2">
    <source>
        <dbReference type="PROSITE" id="PS50883"/>
    </source>
</evidence>
<dbReference type="SUPFAM" id="SSF55785">
    <property type="entry name" value="PYP-like sensor domain (PAS domain)"/>
    <property type="match status" value="1"/>
</dbReference>
<evidence type="ECO:0000259" key="3">
    <source>
        <dbReference type="PROSITE" id="PS50887"/>
    </source>
</evidence>
<feature type="transmembrane region" description="Helical" evidence="1">
    <location>
        <begin position="47"/>
        <end position="69"/>
    </location>
</feature>
<feature type="domain" description="EAL" evidence="2">
    <location>
        <begin position="540"/>
        <end position="789"/>
    </location>
</feature>
<evidence type="ECO:0000256" key="1">
    <source>
        <dbReference type="SAM" id="Phobius"/>
    </source>
</evidence>
<keyword evidence="1" id="KW-0472">Membrane</keyword>
<evidence type="ECO:0000313" key="4">
    <source>
        <dbReference type="EMBL" id="NHN89297.1"/>
    </source>
</evidence>
<dbReference type="SMART" id="SM00052">
    <property type="entry name" value="EAL"/>
    <property type="match status" value="1"/>
</dbReference>
<reference evidence="4 5" key="1">
    <citation type="journal article" date="2020" name="Int. J. Syst. Evol. Microbiol.">
        <title>Novel acetic acid bacteria from cider fermentations: Acetobacter conturbans sp. nov. and Acetobacter fallax sp. nov.</title>
        <authorList>
            <person name="Sombolestani A.S."/>
            <person name="Cleenwerck I."/>
            <person name="Cnockaert M."/>
            <person name="Borremans W."/>
            <person name="Wieme A.D."/>
            <person name="De Vuyst L."/>
            <person name="Vandamme P."/>
        </authorList>
    </citation>
    <scope>NUCLEOTIDE SEQUENCE [LARGE SCALE GENOMIC DNA]</scope>
    <source>
        <strain evidence="4 5">LMG 1627</strain>
    </source>
</reference>
<dbReference type="RefSeq" id="WP_173570615.1">
    <property type="nucleotide sequence ID" value="NZ_WOSY01000010.1"/>
</dbReference>
<dbReference type="InterPro" id="IPR000160">
    <property type="entry name" value="GGDEF_dom"/>
</dbReference>
<dbReference type="Gene3D" id="3.20.20.450">
    <property type="entry name" value="EAL domain"/>
    <property type="match status" value="1"/>
</dbReference>
<dbReference type="PANTHER" id="PTHR44757">
    <property type="entry name" value="DIGUANYLATE CYCLASE DGCP"/>
    <property type="match status" value="1"/>
</dbReference>
<feature type="domain" description="GGDEF" evidence="3">
    <location>
        <begin position="398"/>
        <end position="531"/>
    </location>
</feature>